<evidence type="ECO:0000313" key="2">
    <source>
        <dbReference type="Proteomes" id="UP000181997"/>
    </source>
</evidence>
<dbReference type="SUPFAM" id="SSF53474">
    <property type="entry name" value="alpha/beta-Hydrolases"/>
    <property type="match status" value="1"/>
</dbReference>
<dbReference type="InterPro" id="IPR000801">
    <property type="entry name" value="Esterase-like"/>
</dbReference>
<dbReference type="RefSeq" id="WP_058298509.1">
    <property type="nucleotide sequence ID" value="NZ_FMAU01000002.1"/>
</dbReference>
<protein>
    <submittedName>
        <fullName evidence="1">Predicted hydrolase of the alpha/beta superfamily</fullName>
    </submittedName>
</protein>
<accession>A0A0V8HJU0</accession>
<dbReference type="Gene3D" id="3.40.50.1820">
    <property type="entry name" value="alpha/beta hydrolase"/>
    <property type="match status" value="1"/>
</dbReference>
<dbReference type="OrthoDB" id="9784036at2"/>
<dbReference type="InterPro" id="IPR050583">
    <property type="entry name" value="Mycobacterial_A85_antigen"/>
</dbReference>
<dbReference type="PANTHER" id="PTHR48098">
    <property type="entry name" value="ENTEROCHELIN ESTERASE-RELATED"/>
    <property type="match status" value="1"/>
</dbReference>
<dbReference type="Pfam" id="PF00756">
    <property type="entry name" value="Esterase"/>
    <property type="match status" value="1"/>
</dbReference>
<sequence length="256" mass="29574">MYENFEVQITPLKRKRQIRIYLPNTYGEDVTRRYPVLYMHDGQNLYKDADAGYGMSWRIGDYLDQSDLELIVVGIDCNEGLKRLDEYGPWKSNEMSDVFSADRQSIGGKGKEYVEFIVHELKPMIDEMYRTFPGETSMAGSSMGGLISTYAACVHPNIFKRVASISSAYWFNQKEIEALIKESDLSNIERFYMDIGTKENTESIDDLTYINSSSDIYQLLLDKVQDCRFDIVEGAAHNEVAWRERVPVIFDYLYKG</sequence>
<proteinExistence type="predicted"/>
<organism evidence="1 2">
    <name type="scientific">[Bacillus] enclensis</name>
    <dbReference type="NCBI Taxonomy" id="1402860"/>
    <lineage>
        <taxon>Bacteria</taxon>
        <taxon>Bacillati</taxon>
        <taxon>Bacillota</taxon>
        <taxon>Bacilli</taxon>
        <taxon>Bacillales</taxon>
        <taxon>Bacillaceae</taxon>
        <taxon>Rossellomorea</taxon>
    </lineage>
</organism>
<dbReference type="GO" id="GO:0016787">
    <property type="term" value="F:hydrolase activity"/>
    <property type="evidence" value="ECO:0007669"/>
    <property type="project" value="UniProtKB-KW"/>
</dbReference>
<gene>
    <name evidence="1" type="ORF">GA0061094_2333</name>
</gene>
<dbReference type="InterPro" id="IPR029058">
    <property type="entry name" value="AB_hydrolase_fold"/>
</dbReference>
<reference evidence="2" key="1">
    <citation type="submission" date="2016-08" db="EMBL/GenBank/DDBJ databases">
        <authorList>
            <person name="Varghese N."/>
            <person name="Submissions Spin"/>
        </authorList>
    </citation>
    <scope>NUCLEOTIDE SEQUENCE [LARGE SCALE GENOMIC DNA]</scope>
    <source>
        <strain evidence="2">SGD-1123</strain>
    </source>
</reference>
<evidence type="ECO:0000313" key="1">
    <source>
        <dbReference type="EMBL" id="SCC07954.1"/>
    </source>
</evidence>
<dbReference type="EMBL" id="FMAU01000002">
    <property type="protein sequence ID" value="SCC07954.1"/>
    <property type="molecule type" value="Genomic_DNA"/>
</dbReference>
<keyword evidence="1" id="KW-0378">Hydrolase</keyword>
<dbReference type="Proteomes" id="UP000181997">
    <property type="component" value="Unassembled WGS sequence"/>
</dbReference>
<dbReference type="PANTHER" id="PTHR48098:SF6">
    <property type="entry name" value="FERRI-BACILLIBACTIN ESTERASE BESA"/>
    <property type="match status" value="1"/>
</dbReference>
<dbReference type="AlphaFoldDB" id="A0A0V8HJU0"/>
<name>A0A0V8HJU0_9BACI</name>
<keyword evidence="2" id="KW-1185">Reference proteome</keyword>